<reference evidence="2 3" key="1">
    <citation type="journal article" date="2020" name="ISME J.">
        <title>Uncovering the hidden diversity of litter-decomposition mechanisms in mushroom-forming fungi.</title>
        <authorList>
            <person name="Floudas D."/>
            <person name="Bentzer J."/>
            <person name="Ahren D."/>
            <person name="Johansson T."/>
            <person name="Persson P."/>
            <person name="Tunlid A."/>
        </authorList>
    </citation>
    <scope>NUCLEOTIDE SEQUENCE [LARGE SCALE GENOMIC DNA]</scope>
    <source>
        <strain evidence="2 3">CBS 406.79</strain>
    </source>
</reference>
<accession>A0A8H5GUA5</accession>
<comment type="caution">
    <text evidence="2">The sequence shown here is derived from an EMBL/GenBank/DDBJ whole genome shotgun (WGS) entry which is preliminary data.</text>
</comment>
<keyword evidence="3" id="KW-1185">Reference proteome</keyword>
<organism evidence="2 3">
    <name type="scientific">Collybiopsis confluens</name>
    <dbReference type="NCBI Taxonomy" id="2823264"/>
    <lineage>
        <taxon>Eukaryota</taxon>
        <taxon>Fungi</taxon>
        <taxon>Dikarya</taxon>
        <taxon>Basidiomycota</taxon>
        <taxon>Agaricomycotina</taxon>
        <taxon>Agaricomycetes</taxon>
        <taxon>Agaricomycetidae</taxon>
        <taxon>Agaricales</taxon>
        <taxon>Marasmiineae</taxon>
        <taxon>Omphalotaceae</taxon>
        <taxon>Collybiopsis</taxon>
    </lineage>
</organism>
<evidence type="ECO:0000256" key="1">
    <source>
        <dbReference type="SAM" id="MobiDB-lite"/>
    </source>
</evidence>
<dbReference type="EMBL" id="JAACJN010000118">
    <property type="protein sequence ID" value="KAF5371057.1"/>
    <property type="molecule type" value="Genomic_DNA"/>
</dbReference>
<sequence>MSDPIKIYKNARISLLEHTALIPLVVQDEIPIVKWAKNFALNKHRYEEMRKILLRGGFLAEDVRGHAKQALITGDEFLLANAESSWEGTWVDPRWTRSAEKREKTGFRGRKRSHLEKEIDSLFDKELEEIDFGYESTSSVETIEMTTAASVSRMPSRVPAPAKSYPRKSAIPSGWLTHRKVEDEGDSDNNGDDGDNVRRFSSSSRKIMLDLSRPRDNTIKRGPEKIEDDDNEDGDHVYVEESRKRKRKGHVTLVSPKNSGKARLSCSGRLPFDFRALSREAQTALLSGKPPVIDNSLPGITRILKKAFEPYQSLIVNEPFVREMSKVLPACENCKSGKKCTWIQNKATCEACQTIGKRCQYGDTLKWLKDLSRLKAVKETASSGQIHFGMKTFENLLALSIISEIV</sequence>
<name>A0A8H5GUA5_9AGAR</name>
<evidence type="ECO:0000313" key="3">
    <source>
        <dbReference type="Proteomes" id="UP000518752"/>
    </source>
</evidence>
<feature type="compositionally biased region" description="Basic and acidic residues" evidence="1">
    <location>
        <begin position="212"/>
        <end position="225"/>
    </location>
</feature>
<dbReference type="AlphaFoldDB" id="A0A8H5GUA5"/>
<proteinExistence type="predicted"/>
<protein>
    <submittedName>
        <fullName evidence="2">Uncharacterized protein</fullName>
    </submittedName>
</protein>
<feature type="region of interest" description="Disordered" evidence="1">
    <location>
        <begin position="149"/>
        <end position="235"/>
    </location>
</feature>
<evidence type="ECO:0000313" key="2">
    <source>
        <dbReference type="EMBL" id="KAF5371057.1"/>
    </source>
</evidence>
<gene>
    <name evidence="2" type="ORF">D9757_010310</name>
</gene>
<dbReference type="OrthoDB" id="2854787at2759"/>
<dbReference type="Proteomes" id="UP000518752">
    <property type="component" value="Unassembled WGS sequence"/>
</dbReference>
<feature type="compositionally biased region" description="Acidic residues" evidence="1">
    <location>
        <begin position="183"/>
        <end position="194"/>
    </location>
</feature>